<dbReference type="SMART" id="SM00052">
    <property type="entry name" value="EAL"/>
    <property type="match status" value="1"/>
</dbReference>
<dbReference type="SMART" id="SM00116">
    <property type="entry name" value="CBS"/>
    <property type="match status" value="1"/>
</dbReference>
<accession>A0ABU1UWL4</accession>
<protein>
    <submittedName>
        <fullName evidence="6">Diguanylate cyclase (GGDEF)-like protein</fullName>
    </submittedName>
</protein>
<comment type="caution">
    <text evidence="6">The sequence shown here is derived from an EMBL/GenBank/DDBJ whole genome shotgun (WGS) entry which is preliminary data.</text>
</comment>
<dbReference type="Pfam" id="PF00990">
    <property type="entry name" value="GGDEF"/>
    <property type="match status" value="1"/>
</dbReference>
<evidence type="ECO:0000259" key="3">
    <source>
        <dbReference type="PROSITE" id="PS50883"/>
    </source>
</evidence>
<evidence type="ECO:0000256" key="2">
    <source>
        <dbReference type="SAM" id="MobiDB-lite"/>
    </source>
</evidence>
<dbReference type="InterPro" id="IPR000644">
    <property type="entry name" value="CBS_dom"/>
</dbReference>
<dbReference type="NCBIfam" id="TIGR00254">
    <property type="entry name" value="GGDEF"/>
    <property type="match status" value="1"/>
</dbReference>
<dbReference type="SUPFAM" id="SSF55073">
    <property type="entry name" value="Nucleotide cyclase"/>
    <property type="match status" value="1"/>
</dbReference>
<dbReference type="Pfam" id="PF00563">
    <property type="entry name" value="EAL"/>
    <property type="match status" value="1"/>
</dbReference>
<dbReference type="Pfam" id="PF00571">
    <property type="entry name" value="CBS"/>
    <property type="match status" value="1"/>
</dbReference>
<feature type="domain" description="CBS" evidence="5">
    <location>
        <begin position="280"/>
        <end position="338"/>
    </location>
</feature>
<dbReference type="InterPro" id="IPR001633">
    <property type="entry name" value="EAL_dom"/>
</dbReference>
<feature type="region of interest" description="Disordered" evidence="2">
    <location>
        <begin position="574"/>
        <end position="593"/>
    </location>
</feature>
<dbReference type="RefSeq" id="WP_310070868.1">
    <property type="nucleotide sequence ID" value="NZ_JAVDVX010000002.1"/>
</dbReference>
<dbReference type="PROSITE" id="PS51371">
    <property type="entry name" value="CBS"/>
    <property type="match status" value="1"/>
</dbReference>
<keyword evidence="1" id="KW-0129">CBS domain</keyword>
<evidence type="ECO:0000313" key="6">
    <source>
        <dbReference type="EMBL" id="MDR7089566.1"/>
    </source>
</evidence>
<dbReference type="SUPFAM" id="SSF141868">
    <property type="entry name" value="EAL domain-like"/>
    <property type="match status" value="1"/>
</dbReference>
<dbReference type="Gene3D" id="3.20.20.450">
    <property type="entry name" value="EAL domain"/>
    <property type="match status" value="1"/>
</dbReference>
<feature type="compositionally biased region" description="Basic residues" evidence="2">
    <location>
        <begin position="582"/>
        <end position="593"/>
    </location>
</feature>
<evidence type="ECO:0000259" key="5">
    <source>
        <dbReference type="PROSITE" id="PS51371"/>
    </source>
</evidence>
<dbReference type="InterPro" id="IPR000160">
    <property type="entry name" value="GGDEF_dom"/>
</dbReference>
<gene>
    <name evidence="6" type="ORF">J2X05_001572</name>
</gene>
<dbReference type="SUPFAM" id="SSF54631">
    <property type="entry name" value="CBS-domain pair"/>
    <property type="match status" value="1"/>
</dbReference>
<dbReference type="Gene3D" id="3.30.70.270">
    <property type="match status" value="1"/>
</dbReference>
<dbReference type="InterPro" id="IPR029787">
    <property type="entry name" value="Nucleotide_cyclase"/>
</dbReference>
<dbReference type="PANTHER" id="PTHR33121:SF76">
    <property type="entry name" value="SIGNALING PROTEIN"/>
    <property type="match status" value="1"/>
</dbReference>
<evidence type="ECO:0000313" key="7">
    <source>
        <dbReference type="Proteomes" id="UP001253595"/>
    </source>
</evidence>
<dbReference type="CDD" id="cd01948">
    <property type="entry name" value="EAL"/>
    <property type="match status" value="1"/>
</dbReference>
<dbReference type="PROSITE" id="PS50883">
    <property type="entry name" value="EAL"/>
    <property type="match status" value="1"/>
</dbReference>
<name>A0ABU1UWL4_9GAMM</name>
<evidence type="ECO:0000259" key="4">
    <source>
        <dbReference type="PROSITE" id="PS50887"/>
    </source>
</evidence>
<feature type="domain" description="GGDEF" evidence="4">
    <location>
        <begin position="436"/>
        <end position="584"/>
    </location>
</feature>
<dbReference type="InterPro" id="IPR046342">
    <property type="entry name" value="CBS_dom_sf"/>
</dbReference>
<dbReference type="PANTHER" id="PTHR33121">
    <property type="entry name" value="CYCLIC DI-GMP PHOSPHODIESTERASE PDEF"/>
    <property type="match status" value="1"/>
</dbReference>
<reference evidence="6 7" key="1">
    <citation type="submission" date="2023-07" db="EMBL/GenBank/DDBJ databases">
        <title>Sorghum-associated microbial communities from plants grown in Nebraska, USA.</title>
        <authorList>
            <person name="Schachtman D."/>
        </authorList>
    </citation>
    <scope>NUCLEOTIDE SEQUENCE [LARGE SCALE GENOMIC DNA]</scope>
    <source>
        <strain evidence="6 7">BE190</strain>
    </source>
</reference>
<organism evidence="6 7">
    <name type="scientific">Cellvibrio fibrivorans</name>
    <dbReference type="NCBI Taxonomy" id="126350"/>
    <lineage>
        <taxon>Bacteria</taxon>
        <taxon>Pseudomonadati</taxon>
        <taxon>Pseudomonadota</taxon>
        <taxon>Gammaproteobacteria</taxon>
        <taxon>Cellvibrionales</taxon>
        <taxon>Cellvibrionaceae</taxon>
        <taxon>Cellvibrio</taxon>
    </lineage>
</organism>
<dbReference type="InterPro" id="IPR050706">
    <property type="entry name" value="Cyclic-di-GMP_PDE-like"/>
</dbReference>
<dbReference type="PROSITE" id="PS50887">
    <property type="entry name" value="GGDEF"/>
    <property type="match status" value="1"/>
</dbReference>
<dbReference type="InterPro" id="IPR043128">
    <property type="entry name" value="Rev_trsase/Diguanyl_cyclase"/>
</dbReference>
<dbReference type="CDD" id="cd01949">
    <property type="entry name" value="GGDEF"/>
    <property type="match status" value="1"/>
</dbReference>
<proteinExistence type="predicted"/>
<sequence>MSLQNPVFNQTTLQKELRRLIEFKLLTPVFQPIIAVENPRIIGYEALIRGPEDSPLHKPDALFAVARESRLLAALEFACREVSCERFAALSLPGKLFLNMSPISFTDSQYRDGVTREILQRVGLSAERLVFELTESQPLDELDLLRAASDHFQRQGFAVALDDLGAGYAGLRVWSELCPDYVKIDRHFISGIDKDPVKREFVRAMLDIAHRMGHKAIAEGIETGAEYATLVTMGVEYAQGYFIARPQALPPLELPTAIAGYAGNSVRRYQDHFTRTVREIVMDSVQVTSTTNAETVVKMFRADVRLACVPVVDGDIPLGMVSRAEILNIFSRRFAHELHAQKPIRDFISPLSIIVDVGTDLKVVGQLISEDPQQNLSVDFIVSDANRYLGVGKVRDLLRAITEEKLRVARHSNPLTQLPGNVPLYEWVDHLLLHKKEFVVAYCDINHFKPFNDAFGYSAGDEVILQLSRILCDCVDTASDFVGHVGGDDFILVFGSADWQQRCAQILVRFEAASSQFLPLESTEYWSVDRQGQRQKFGALTLAIGCVAPDLEFCKTHHQVSQLLAEAKHSAKMQGGNNLFQSRRRKPQLARTD</sequence>
<feature type="domain" description="EAL" evidence="3">
    <location>
        <begin position="10"/>
        <end position="260"/>
    </location>
</feature>
<dbReference type="EMBL" id="JAVDVX010000002">
    <property type="protein sequence ID" value="MDR7089566.1"/>
    <property type="molecule type" value="Genomic_DNA"/>
</dbReference>
<dbReference type="Gene3D" id="3.10.580.10">
    <property type="entry name" value="CBS-domain"/>
    <property type="match status" value="1"/>
</dbReference>
<evidence type="ECO:0000256" key="1">
    <source>
        <dbReference type="PROSITE-ProRule" id="PRU00703"/>
    </source>
</evidence>
<dbReference type="InterPro" id="IPR035919">
    <property type="entry name" value="EAL_sf"/>
</dbReference>
<keyword evidence="7" id="KW-1185">Reference proteome</keyword>
<dbReference type="SMART" id="SM00267">
    <property type="entry name" value="GGDEF"/>
    <property type="match status" value="1"/>
</dbReference>
<dbReference type="Proteomes" id="UP001253595">
    <property type="component" value="Unassembled WGS sequence"/>
</dbReference>